<name>A0A2N5U0W8_9BASI</name>
<dbReference type="EMBL" id="PGCI01000270">
    <property type="protein sequence ID" value="PLW31395.1"/>
    <property type="molecule type" value="Genomic_DNA"/>
</dbReference>
<gene>
    <name evidence="2" type="ORF">PCASD_23950</name>
</gene>
<comment type="caution">
    <text evidence="2">The sequence shown here is derived from an EMBL/GenBank/DDBJ whole genome shotgun (WGS) entry which is preliminary data.</text>
</comment>
<protein>
    <recommendedName>
        <fullName evidence="1">Prp31 C-terminal domain-containing protein</fullName>
    </recommendedName>
</protein>
<evidence type="ECO:0000259" key="1">
    <source>
        <dbReference type="Pfam" id="PF09785"/>
    </source>
</evidence>
<proteinExistence type="predicted"/>
<feature type="domain" description="Prp31 C-terminal" evidence="1">
    <location>
        <begin position="85"/>
        <end position="163"/>
    </location>
</feature>
<reference evidence="2 3" key="1">
    <citation type="submission" date="2017-11" db="EMBL/GenBank/DDBJ databases">
        <title>De novo assembly and phasing of dikaryotic genomes from two isolates of Puccinia coronata f. sp. avenae, the causal agent of oat crown rust.</title>
        <authorList>
            <person name="Miller M.E."/>
            <person name="Zhang Y."/>
            <person name="Omidvar V."/>
            <person name="Sperschneider J."/>
            <person name="Schwessinger B."/>
            <person name="Raley C."/>
            <person name="Palmer J.M."/>
            <person name="Garnica D."/>
            <person name="Upadhyaya N."/>
            <person name="Rathjen J."/>
            <person name="Taylor J.M."/>
            <person name="Park R.F."/>
            <person name="Dodds P.N."/>
            <person name="Hirsch C.D."/>
            <person name="Kianian S.F."/>
            <person name="Figueroa M."/>
        </authorList>
    </citation>
    <scope>NUCLEOTIDE SEQUENCE [LARGE SCALE GENOMIC DNA]</scope>
    <source>
        <strain evidence="2">12SD80</strain>
    </source>
</reference>
<evidence type="ECO:0000313" key="2">
    <source>
        <dbReference type="EMBL" id="PLW31395.1"/>
    </source>
</evidence>
<sequence>MASISYLYLSAPHLEHLQECYKSIEYLITKLENNPPHATSNKIRCDLEAANHLIDLQARINKSCQEKYILPKLIPKLLILWNMQRVKLGKEKEIGLFDEPKGLGMLGGIATGKVRLKARESRSQAKLSKANKNCLAALHSSATSSGRSALNSNTSSLVFTPVRAQTD</sequence>
<organism evidence="2 3">
    <name type="scientific">Puccinia coronata f. sp. avenae</name>
    <dbReference type="NCBI Taxonomy" id="200324"/>
    <lineage>
        <taxon>Eukaryota</taxon>
        <taxon>Fungi</taxon>
        <taxon>Dikarya</taxon>
        <taxon>Basidiomycota</taxon>
        <taxon>Pucciniomycotina</taxon>
        <taxon>Pucciniomycetes</taxon>
        <taxon>Pucciniales</taxon>
        <taxon>Pucciniaceae</taxon>
        <taxon>Puccinia</taxon>
    </lineage>
</organism>
<accession>A0A2N5U0W8</accession>
<dbReference type="InterPro" id="IPR019175">
    <property type="entry name" value="Prp31_C"/>
</dbReference>
<evidence type="ECO:0000313" key="3">
    <source>
        <dbReference type="Proteomes" id="UP000235392"/>
    </source>
</evidence>
<dbReference type="Proteomes" id="UP000235392">
    <property type="component" value="Unassembled WGS sequence"/>
</dbReference>
<dbReference type="AlphaFoldDB" id="A0A2N5U0W8"/>
<dbReference type="Pfam" id="PF09785">
    <property type="entry name" value="Prp31_C"/>
    <property type="match status" value="1"/>
</dbReference>